<dbReference type="SUPFAM" id="SSF49464">
    <property type="entry name" value="Carboxypeptidase regulatory domain-like"/>
    <property type="match status" value="1"/>
</dbReference>
<proteinExistence type="predicted"/>
<evidence type="ECO:0000313" key="3">
    <source>
        <dbReference type="Proteomes" id="UP001143192"/>
    </source>
</evidence>
<sequence>MFRQFRTVSMVLLLLGGSTGAVYAANPDVAGVYATRQSSVCKGTVNDALGLVIGASVVVKGSTNGVITDIDGNFSLSGVKEGDIIQISFVGYKTVEQVWNGKLLNISLQEDSELLEEVVVVGYGGSQKRVALTTAISKMGNKVLENAAFSNAGQSLQGSVTGLRVVDTSGQPGESPSIISNSR</sequence>
<reference evidence="2" key="2">
    <citation type="submission" date="2022-04" db="EMBL/GenBank/DDBJ databases">
        <authorList>
            <person name="Fokt H."/>
            <person name="Baines J."/>
        </authorList>
    </citation>
    <scope>NUCLEOTIDE SEQUENCE</scope>
    <source>
        <strain evidence="2">KH365_2</strain>
    </source>
</reference>
<dbReference type="Proteomes" id="UP001143192">
    <property type="component" value="Unassembled WGS sequence"/>
</dbReference>
<dbReference type="Pfam" id="PF13715">
    <property type="entry name" value="CarbopepD_reg_2"/>
    <property type="match status" value="1"/>
</dbReference>
<dbReference type="Gene3D" id="2.60.40.1120">
    <property type="entry name" value="Carboxypeptidase-like, regulatory domain"/>
    <property type="match status" value="1"/>
</dbReference>
<keyword evidence="3" id="KW-1185">Reference proteome</keyword>
<keyword evidence="2" id="KW-0121">Carboxypeptidase</keyword>
<keyword evidence="2" id="KW-0645">Protease</keyword>
<dbReference type="InterPro" id="IPR037066">
    <property type="entry name" value="Plug_dom_sf"/>
</dbReference>
<dbReference type="Gene3D" id="2.170.130.10">
    <property type="entry name" value="TonB-dependent receptor, plug domain"/>
    <property type="match status" value="1"/>
</dbReference>
<feature type="signal peptide" evidence="1">
    <location>
        <begin position="1"/>
        <end position="24"/>
    </location>
</feature>
<dbReference type="AlphaFoldDB" id="A0A9X2NRW3"/>
<evidence type="ECO:0000313" key="2">
    <source>
        <dbReference type="EMBL" id="MCR6503692.1"/>
    </source>
</evidence>
<feature type="chain" id="PRO_5040735006" evidence="1">
    <location>
        <begin position="25"/>
        <end position="183"/>
    </location>
</feature>
<evidence type="ECO:0000256" key="1">
    <source>
        <dbReference type="SAM" id="SignalP"/>
    </source>
</evidence>
<dbReference type="InterPro" id="IPR008969">
    <property type="entry name" value="CarboxyPept-like_regulatory"/>
</dbReference>
<name>A0A9X2NRW3_9BACE</name>
<dbReference type="SUPFAM" id="SSF56935">
    <property type="entry name" value="Porins"/>
    <property type="match status" value="1"/>
</dbReference>
<reference evidence="2" key="1">
    <citation type="journal article" date="2022" name="Arch. Microbiol.">
        <title>Bacteroides muris sp. nov. isolated from the cecum of wild-derived house mice.</title>
        <authorList>
            <person name="Fokt H."/>
            <person name="Unni R."/>
            <person name="Repnik U."/>
            <person name="Schmitz R.A."/>
            <person name="Bramkamp M."/>
            <person name="Baines J.F."/>
            <person name="Unterweger D."/>
        </authorList>
    </citation>
    <scope>NUCLEOTIDE SEQUENCE</scope>
    <source>
        <strain evidence="2">KH365_2</strain>
    </source>
</reference>
<keyword evidence="2" id="KW-0378">Hydrolase</keyword>
<organism evidence="2 3">
    <name type="scientific">Bacteroides muris</name>
    <name type="common">ex Fokt et al. 2023</name>
    <dbReference type="NCBI Taxonomy" id="2937417"/>
    <lineage>
        <taxon>Bacteria</taxon>
        <taxon>Pseudomonadati</taxon>
        <taxon>Bacteroidota</taxon>
        <taxon>Bacteroidia</taxon>
        <taxon>Bacteroidales</taxon>
        <taxon>Bacteroidaceae</taxon>
        <taxon>Bacteroides</taxon>
    </lineage>
</organism>
<dbReference type="GO" id="GO:0004180">
    <property type="term" value="F:carboxypeptidase activity"/>
    <property type="evidence" value="ECO:0007669"/>
    <property type="project" value="UniProtKB-KW"/>
</dbReference>
<accession>A0A9X2NRW3</accession>
<protein>
    <submittedName>
        <fullName evidence="2">Carboxypeptidase-like regulatory domain-containing protein</fullName>
    </submittedName>
</protein>
<comment type="caution">
    <text evidence="2">The sequence shown here is derived from an EMBL/GenBank/DDBJ whole genome shotgun (WGS) entry which is preliminary data.</text>
</comment>
<keyword evidence="1" id="KW-0732">Signal</keyword>
<dbReference type="EMBL" id="JAMZED010000004">
    <property type="protein sequence ID" value="MCR6503692.1"/>
    <property type="molecule type" value="Genomic_DNA"/>
</dbReference>
<gene>
    <name evidence="2" type="ORF">M1B79_03120</name>
</gene>